<name>A0A8H4IPR4_9PEZI</name>
<proteinExistence type="predicted"/>
<evidence type="ECO:0000313" key="3">
    <source>
        <dbReference type="EMBL" id="KAF4304981.1"/>
    </source>
</evidence>
<gene>
    <name evidence="3" type="ORF">GTA08_BOTSDO07057</name>
    <name evidence="2" type="ORF">GTA08_BOTSDO11251</name>
</gene>
<dbReference type="PANTHER" id="PTHR37331">
    <property type="entry name" value="YALI0F11671P"/>
    <property type="match status" value="1"/>
</dbReference>
<dbReference type="Proteomes" id="UP000572817">
    <property type="component" value="Unassembled WGS sequence"/>
</dbReference>
<dbReference type="EMBL" id="WWBZ02000040">
    <property type="protein sequence ID" value="KAF4304981.1"/>
    <property type="molecule type" value="Genomic_DNA"/>
</dbReference>
<dbReference type="OrthoDB" id="5397701at2759"/>
<comment type="caution">
    <text evidence="3">The sequence shown here is derived from an EMBL/GenBank/DDBJ whole genome shotgun (WGS) entry which is preliminary data.</text>
</comment>
<accession>A0A8H4IPR4</accession>
<feature type="compositionally biased region" description="Polar residues" evidence="1">
    <location>
        <begin position="123"/>
        <end position="134"/>
    </location>
</feature>
<protein>
    <submittedName>
        <fullName evidence="3">Uncharacterized protein</fullName>
    </submittedName>
</protein>
<sequence length="264" mass="27972">MLLLRSSRPIARAIGQPLCCARTVSTLPNNKHIYVHTDPVTSNHTLTLTPTTPPVKSLALGTTSSVPPTPNTFRENPTFHGILQSVIAAHAVHDPDVHAQAAAYASQAGASLGSGGLFFPANHPSQQYNNNKSNRSGSDKRRRPSSGPGSVGSTKGTAAETGAGGASAQGGAGGAGRGGWVHVSDQRNPPDYGRIAWPEDIFGSLEVDGRGAFVGSNGNYQESGTYRMCTNDGILKLSPYLRERLVERLQELEEQERRKGDYSV</sequence>
<feature type="region of interest" description="Disordered" evidence="1">
    <location>
        <begin position="117"/>
        <end position="186"/>
    </location>
</feature>
<dbReference type="PANTHER" id="PTHR37331:SF1">
    <property type="entry name" value="YALI0F11671P"/>
    <property type="match status" value="1"/>
</dbReference>
<reference evidence="3 4" key="1">
    <citation type="submission" date="2020-04" db="EMBL/GenBank/DDBJ databases">
        <title>Genome Assembly and Annotation of Botryosphaeria dothidea sdau 11-99, a Latent Pathogen of Apple Fruit Ring Rot in China.</title>
        <authorList>
            <person name="Yu C."/>
            <person name="Diao Y."/>
            <person name="Lu Q."/>
            <person name="Zhao J."/>
            <person name="Cui S."/>
            <person name="Peng C."/>
            <person name="He B."/>
            <person name="Liu H."/>
        </authorList>
    </citation>
    <scope>NUCLEOTIDE SEQUENCE [LARGE SCALE GENOMIC DNA]</scope>
    <source>
        <strain evidence="4">sdau11-99</strain>
        <strain evidence="3">Sdau11-99</strain>
    </source>
</reference>
<keyword evidence="4" id="KW-1185">Reference proteome</keyword>
<organism evidence="3 4">
    <name type="scientific">Botryosphaeria dothidea</name>
    <dbReference type="NCBI Taxonomy" id="55169"/>
    <lineage>
        <taxon>Eukaryota</taxon>
        <taxon>Fungi</taxon>
        <taxon>Dikarya</taxon>
        <taxon>Ascomycota</taxon>
        <taxon>Pezizomycotina</taxon>
        <taxon>Dothideomycetes</taxon>
        <taxon>Dothideomycetes incertae sedis</taxon>
        <taxon>Botryosphaeriales</taxon>
        <taxon>Botryosphaeriaceae</taxon>
        <taxon>Botryosphaeria</taxon>
    </lineage>
</organism>
<dbReference type="EMBL" id="WWBZ02000082">
    <property type="protein sequence ID" value="KAF4300701.1"/>
    <property type="molecule type" value="Genomic_DNA"/>
</dbReference>
<feature type="compositionally biased region" description="Low complexity" evidence="1">
    <location>
        <begin position="145"/>
        <end position="161"/>
    </location>
</feature>
<feature type="compositionally biased region" description="Gly residues" evidence="1">
    <location>
        <begin position="162"/>
        <end position="179"/>
    </location>
</feature>
<evidence type="ECO:0000256" key="1">
    <source>
        <dbReference type="SAM" id="MobiDB-lite"/>
    </source>
</evidence>
<evidence type="ECO:0000313" key="4">
    <source>
        <dbReference type="Proteomes" id="UP000572817"/>
    </source>
</evidence>
<dbReference type="AlphaFoldDB" id="A0A8H4IPR4"/>
<evidence type="ECO:0000313" key="2">
    <source>
        <dbReference type="EMBL" id="KAF4300701.1"/>
    </source>
</evidence>